<reference evidence="3 4" key="1">
    <citation type="submission" date="2020-08" db="EMBL/GenBank/DDBJ databases">
        <authorList>
            <person name="Koutsovoulos G."/>
            <person name="Danchin GJ E."/>
        </authorList>
    </citation>
    <scope>NUCLEOTIDE SEQUENCE [LARGE SCALE GENOMIC DNA]</scope>
</reference>
<dbReference type="InterPro" id="IPR036915">
    <property type="entry name" value="Cyclin-like_sf"/>
</dbReference>
<feature type="compositionally biased region" description="Low complexity" evidence="2">
    <location>
        <begin position="13"/>
        <end position="44"/>
    </location>
</feature>
<comment type="similarity">
    <text evidence="1">Belongs to the cyclin-dependent kinase 5 activator family.</text>
</comment>
<feature type="compositionally biased region" description="Polar residues" evidence="2">
    <location>
        <begin position="80"/>
        <end position="89"/>
    </location>
</feature>
<dbReference type="Proteomes" id="UP000580250">
    <property type="component" value="Unassembled WGS sequence"/>
</dbReference>
<name>A0A6V7WRD8_MELEN</name>
<dbReference type="SUPFAM" id="SSF47954">
    <property type="entry name" value="Cyclin-like"/>
    <property type="match status" value="1"/>
</dbReference>
<dbReference type="GO" id="GO:0061575">
    <property type="term" value="F:cyclin-dependent protein serine/threonine kinase activator activity"/>
    <property type="evidence" value="ECO:0007669"/>
    <property type="project" value="InterPro"/>
</dbReference>
<dbReference type="Pfam" id="PF03261">
    <property type="entry name" value="CDK5_activator"/>
    <property type="match status" value="1"/>
</dbReference>
<evidence type="ECO:0000313" key="3">
    <source>
        <dbReference type="EMBL" id="CAD2189615.1"/>
    </source>
</evidence>
<gene>
    <name evidence="3" type="ORF">MENT_LOCUS42346</name>
</gene>
<evidence type="ECO:0000313" key="4">
    <source>
        <dbReference type="Proteomes" id="UP000580250"/>
    </source>
</evidence>
<dbReference type="GO" id="GO:0019901">
    <property type="term" value="F:protein kinase binding"/>
    <property type="evidence" value="ECO:0007669"/>
    <property type="project" value="TreeGrafter"/>
</dbReference>
<feature type="compositionally biased region" description="Basic and acidic residues" evidence="2">
    <location>
        <begin position="237"/>
        <end position="247"/>
    </location>
</feature>
<dbReference type="PANTHER" id="PTHR23401">
    <property type="entry name" value="CYCLIN DEPENDANT KINASE-5 ACTIVATOR"/>
    <property type="match status" value="1"/>
</dbReference>
<proteinExistence type="inferred from homology"/>
<evidence type="ECO:0000256" key="1">
    <source>
        <dbReference type="ARBA" id="ARBA00010175"/>
    </source>
</evidence>
<feature type="region of interest" description="Disordered" evidence="2">
    <location>
        <begin position="222"/>
        <end position="247"/>
    </location>
</feature>
<feature type="region of interest" description="Disordered" evidence="2">
    <location>
        <begin position="1"/>
        <end position="122"/>
    </location>
</feature>
<feature type="compositionally biased region" description="Low complexity" evidence="2">
    <location>
        <begin position="53"/>
        <end position="73"/>
    </location>
</feature>
<dbReference type="GO" id="GO:0007411">
    <property type="term" value="P:axon guidance"/>
    <property type="evidence" value="ECO:0007669"/>
    <property type="project" value="TreeGrafter"/>
</dbReference>
<feature type="compositionally biased region" description="Polar residues" evidence="2">
    <location>
        <begin position="1"/>
        <end position="12"/>
    </location>
</feature>
<dbReference type="PANTHER" id="PTHR23401:SF0">
    <property type="entry name" value="CYCLIN-DEPENDENT KINASE 5 ACTIVATOR"/>
    <property type="match status" value="1"/>
</dbReference>
<feature type="compositionally biased region" description="Acidic residues" evidence="2">
    <location>
        <begin position="342"/>
        <end position="352"/>
    </location>
</feature>
<feature type="compositionally biased region" description="Low complexity" evidence="2">
    <location>
        <begin position="96"/>
        <end position="107"/>
    </location>
</feature>
<evidence type="ECO:0000256" key="2">
    <source>
        <dbReference type="SAM" id="MobiDB-lite"/>
    </source>
</evidence>
<feature type="region of interest" description="Disordered" evidence="2">
    <location>
        <begin position="145"/>
        <end position="180"/>
    </location>
</feature>
<dbReference type="InterPro" id="IPR004944">
    <property type="entry name" value="CDK5_activator"/>
</dbReference>
<feature type="region of interest" description="Disordered" evidence="2">
    <location>
        <begin position="342"/>
        <end position="373"/>
    </location>
</feature>
<dbReference type="OrthoDB" id="7676799at2759"/>
<dbReference type="GO" id="GO:0030426">
    <property type="term" value="C:growth cone"/>
    <property type="evidence" value="ECO:0007669"/>
    <property type="project" value="TreeGrafter"/>
</dbReference>
<comment type="caution">
    <text evidence="3">The sequence shown here is derived from an EMBL/GenBank/DDBJ whole genome shotgun (WGS) entry which is preliminary data.</text>
</comment>
<dbReference type="EMBL" id="CAJEWN010000759">
    <property type="protein sequence ID" value="CAD2189615.1"/>
    <property type="molecule type" value="Genomic_DNA"/>
</dbReference>
<accession>A0A6V7WRD8</accession>
<sequence length="698" mass="78227">MGGQISSSGSGENFNTTRSFSSSSRNSSGGLLTSPGLSSIGSSGRKSRHWRTPSSCSNSASPPQVSSSSSFSSAGCTPYLSEQQQNKQQFIRHPSLSKSSIRSSISKGRQKTNSLTQWKALPSPSPFADNYANVNSFIGAGSKSNRLPSSMLGHNHKSQHGSNSARSGLGSNGKSINGPSTFVSRWGGSFTRALPGLKGGGGGNVNNFVEGRHLMAKSLIKEQTTQQRRRHLPSSKNRKELIENSSKIEDNNNNNIYVNINNNYENDDVYKDLSTLTISNHSSNNFENIHKEQNLSVEKEVHWRRRKILENNSNSKDFSLKSSLKRSGSKLFNGLLRSLIGEDENEEEEKEEEIEKKKNWEKEEEEEGFNDNFKNHLYLDDNNNKTTTATILNNLPHKPKTATISTSSLRASLYQAKKRMLPKCASSAASRLPNKNGNVEIFLNKRGDGELVSSMLLSMATCPSVDSSISNRRPFSAPTDAYTSTNVKKSKDLWLSADWSGGNEKTKFLDNLSPLRQRRKIIQANSGELIKAIGYFICQHCCWYGLHEQFEPAHLGTWLRSVDRALILQGWQDVAFINPANLVFLFMLIRDAFLQGECKKLNSLEELHSFVLMCLYISYSYMGNEISYPLKPFITENADRSLFWSKCVKLIKIHSNQMLKINSSSTLFLQVFTELKSYCIPRQLNNNNNKYNEWLYDE</sequence>
<dbReference type="GO" id="GO:0016533">
    <property type="term" value="C:protein kinase 5 complex"/>
    <property type="evidence" value="ECO:0007669"/>
    <property type="project" value="InterPro"/>
</dbReference>
<dbReference type="Gene3D" id="1.10.472.10">
    <property type="entry name" value="Cyclin-like"/>
    <property type="match status" value="1"/>
</dbReference>
<organism evidence="3 4">
    <name type="scientific">Meloidogyne enterolobii</name>
    <name type="common">Root-knot nematode worm</name>
    <name type="synonym">Meloidogyne mayaguensis</name>
    <dbReference type="NCBI Taxonomy" id="390850"/>
    <lineage>
        <taxon>Eukaryota</taxon>
        <taxon>Metazoa</taxon>
        <taxon>Ecdysozoa</taxon>
        <taxon>Nematoda</taxon>
        <taxon>Chromadorea</taxon>
        <taxon>Rhabditida</taxon>
        <taxon>Tylenchina</taxon>
        <taxon>Tylenchomorpha</taxon>
        <taxon>Tylenchoidea</taxon>
        <taxon>Meloidogynidae</taxon>
        <taxon>Meloidogyninae</taxon>
        <taxon>Meloidogyne</taxon>
    </lineage>
</organism>
<dbReference type="GO" id="GO:0005737">
    <property type="term" value="C:cytoplasm"/>
    <property type="evidence" value="ECO:0007669"/>
    <property type="project" value="TreeGrafter"/>
</dbReference>
<dbReference type="AlphaFoldDB" id="A0A6V7WRD8"/>
<protein>
    <submittedName>
        <fullName evidence="3">Uncharacterized protein</fullName>
    </submittedName>
</protein>